<dbReference type="OrthoDB" id="9776356at2"/>
<dbReference type="InterPro" id="IPR039910">
    <property type="entry name" value="D15-like"/>
</dbReference>
<evidence type="ECO:0000256" key="1">
    <source>
        <dbReference type="ARBA" id="ARBA00004370"/>
    </source>
</evidence>
<evidence type="ECO:0000256" key="3">
    <source>
        <dbReference type="ARBA" id="ARBA00022729"/>
    </source>
</evidence>
<evidence type="ECO:0000256" key="5">
    <source>
        <dbReference type="ARBA" id="ARBA00023237"/>
    </source>
</evidence>
<dbReference type="InterPro" id="IPR000184">
    <property type="entry name" value="Bac_surfAg_D15"/>
</dbReference>
<accession>U5DT26</accession>
<feature type="domain" description="Bacterial surface antigen (D15)" evidence="8">
    <location>
        <begin position="184"/>
        <end position="460"/>
    </location>
</feature>
<organism evidence="9 10">
    <name type="scientific">Rubidibacter lacunae KORDI 51-2</name>
    <dbReference type="NCBI Taxonomy" id="582515"/>
    <lineage>
        <taxon>Bacteria</taxon>
        <taxon>Bacillati</taxon>
        <taxon>Cyanobacteriota</taxon>
        <taxon>Cyanophyceae</taxon>
        <taxon>Oscillatoriophycideae</taxon>
        <taxon>Chroococcales</taxon>
        <taxon>Aphanothecaceae</taxon>
        <taxon>Rubidibacter</taxon>
    </lineage>
</organism>
<comment type="caution">
    <text evidence="9">The sequence shown here is derived from an EMBL/GenBank/DDBJ whole genome shotgun (WGS) entry which is preliminary data.</text>
</comment>
<sequence length="460" mass="48615">MRFHLVCLSTCLLVPAAIAPAETARAEVVTARDVPIVRSSQRASDLLAQTDAEPEVTPDDSETADSSAAHSETDAAGEPGRDRLSLGIQRGGFTLGLGSRLREPTVLNGPSRIEVVDAASVRVSIASITGHLSQQLSSNDYLLLEGRGDPALVGLDLSYVNELGSSSGEIAINLFNQRSQIPAFQAGDRDVDLAGSDTPFVHRLGGGVEYFHAFSPKLGVAVGALYEVVSTRPDLFTSDIATEDELGNPLAFSDDGLDQLLALKAAMFFDSVDDSSFPTRGTAIRAGLEQSIPVGDSAVESTRISGSVTQFVPLKLFGFSQGPRVLVANLQAGTIFGDVAPYNAFTLGGTRTVRGYEIGELGTGSSFIQATIEYRFPIANLKLFSRDTNLGGTLFFDYGSDLGTDNKVLGNPAAAREKEGSGFGYGIGVFARFGFGRVRIEFGFNGDGGSTVHFAFGDRF</sequence>
<dbReference type="RefSeq" id="WP_022604307.1">
    <property type="nucleotide sequence ID" value="NZ_ASSJ01000006.1"/>
</dbReference>
<feature type="compositionally biased region" description="Acidic residues" evidence="6">
    <location>
        <begin position="52"/>
        <end position="63"/>
    </location>
</feature>
<keyword evidence="3 7" id="KW-0732">Signal</keyword>
<dbReference type="AlphaFoldDB" id="U5DT26"/>
<evidence type="ECO:0000259" key="8">
    <source>
        <dbReference type="Pfam" id="PF01103"/>
    </source>
</evidence>
<dbReference type="InParanoid" id="U5DT26"/>
<proteinExistence type="predicted"/>
<dbReference type="eggNOG" id="COG4775">
    <property type="taxonomic scope" value="Bacteria"/>
</dbReference>
<feature type="region of interest" description="Disordered" evidence="6">
    <location>
        <begin position="42"/>
        <end position="84"/>
    </location>
</feature>
<keyword evidence="5" id="KW-0998">Cell outer membrane</keyword>
<feature type="signal peptide" evidence="7">
    <location>
        <begin position="1"/>
        <end position="26"/>
    </location>
</feature>
<evidence type="ECO:0000313" key="9">
    <source>
        <dbReference type="EMBL" id="ERN42840.1"/>
    </source>
</evidence>
<gene>
    <name evidence="9" type="ORF">KR51_00004590</name>
</gene>
<dbReference type="PANTHER" id="PTHR12815">
    <property type="entry name" value="SORTING AND ASSEMBLY MACHINERY SAMM50 PROTEIN FAMILY MEMBER"/>
    <property type="match status" value="1"/>
</dbReference>
<dbReference type="STRING" id="582515.KR51_00004590"/>
<keyword evidence="10" id="KW-1185">Reference proteome</keyword>
<protein>
    <submittedName>
        <fullName evidence="9">Outer membrane protein/protective antigen OMA87</fullName>
    </submittedName>
</protein>
<dbReference type="EMBL" id="ASSJ01000006">
    <property type="protein sequence ID" value="ERN42840.1"/>
    <property type="molecule type" value="Genomic_DNA"/>
</dbReference>
<evidence type="ECO:0000313" key="10">
    <source>
        <dbReference type="Proteomes" id="UP000016960"/>
    </source>
</evidence>
<evidence type="ECO:0000256" key="2">
    <source>
        <dbReference type="ARBA" id="ARBA00022692"/>
    </source>
</evidence>
<evidence type="ECO:0000256" key="6">
    <source>
        <dbReference type="SAM" id="MobiDB-lite"/>
    </source>
</evidence>
<keyword evidence="2" id="KW-0812">Transmembrane</keyword>
<feature type="chain" id="PRO_5004659444" evidence="7">
    <location>
        <begin position="27"/>
        <end position="460"/>
    </location>
</feature>
<evidence type="ECO:0000256" key="4">
    <source>
        <dbReference type="ARBA" id="ARBA00023136"/>
    </source>
</evidence>
<keyword evidence="4" id="KW-0472">Membrane</keyword>
<dbReference type="Gene3D" id="2.40.160.50">
    <property type="entry name" value="membrane protein fhac: a member of the omp85/tpsb transporter family"/>
    <property type="match status" value="1"/>
</dbReference>
<comment type="subcellular location">
    <subcellularLocation>
        <location evidence="1">Membrane</location>
    </subcellularLocation>
</comment>
<dbReference type="Pfam" id="PF01103">
    <property type="entry name" value="Omp85"/>
    <property type="match status" value="1"/>
</dbReference>
<name>U5DT26_9CHRO</name>
<dbReference type="PANTHER" id="PTHR12815:SF47">
    <property type="entry name" value="TRANSLOCATION AND ASSEMBLY MODULE SUBUNIT TAMA"/>
    <property type="match status" value="1"/>
</dbReference>
<dbReference type="GO" id="GO:0019867">
    <property type="term" value="C:outer membrane"/>
    <property type="evidence" value="ECO:0007669"/>
    <property type="project" value="InterPro"/>
</dbReference>
<dbReference type="Proteomes" id="UP000016960">
    <property type="component" value="Unassembled WGS sequence"/>
</dbReference>
<reference evidence="9 10" key="1">
    <citation type="submission" date="2013-05" db="EMBL/GenBank/DDBJ databases">
        <title>Draft genome sequence of Rubidibacter lacunae KORDI 51-2.</title>
        <authorList>
            <person name="Choi D.H."/>
            <person name="Noh J.H."/>
            <person name="Kwon K.-K."/>
            <person name="Lee J.-H."/>
            <person name="Ryu J.-Y."/>
        </authorList>
    </citation>
    <scope>NUCLEOTIDE SEQUENCE [LARGE SCALE GENOMIC DNA]</scope>
    <source>
        <strain evidence="9 10">KORDI 51-2</strain>
    </source>
</reference>
<evidence type="ECO:0000256" key="7">
    <source>
        <dbReference type="SAM" id="SignalP"/>
    </source>
</evidence>